<dbReference type="InterPro" id="IPR014757">
    <property type="entry name" value="Tscrpt_reg_IclR_C"/>
</dbReference>
<dbReference type="SUPFAM" id="SSF55781">
    <property type="entry name" value="GAF domain-like"/>
    <property type="match status" value="1"/>
</dbReference>
<dbReference type="PANTHER" id="PTHR30136">
    <property type="entry name" value="HELIX-TURN-HELIX TRANSCRIPTIONAL REGULATOR, ICLR FAMILY"/>
    <property type="match status" value="1"/>
</dbReference>
<accession>A0A8B2NKU1</accession>
<organism evidence="7 8">
    <name type="scientific">Acuticoccus sediminis</name>
    <dbReference type="NCBI Taxonomy" id="2184697"/>
    <lineage>
        <taxon>Bacteria</taxon>
        <taxon>Pseudomonadati</taxon>
        <taxon>Pseudomonadota</taxon>
        <taxon>Alphaproteobacteria</taxon>
        <taxon>Hyphomicrobiales</taxon>
        <taxon>Amorphaceae</taxon>
        <taxon>Acuticoccus</taxon>
    </lineage>
</organism>
<evidence type="ECO:0000256" key="2">
    <source>
        <dbReference type="ARBA" id="ARBA00023125"/>
    </source>
</evidence>
<protein>
    <submittedName>
        <fullName evidence="7">IclR family transcriptional regulator</fullName>
    </submittedName>
</protein>
<evidence type="ECO:0000259" key="5">
    <source>
        <dbReference type="PROSITE" id="PS51077"/>
    </source>
</evidence>
<keyword evidence="1" id="KW-0805">Transcription regulation</keyword>
<dbReference type="Gene3D" id="3.30.450.40">
    <property type="match status" value="1"/>
</dbReference>
<dbReference type="PROSITE" id="PS51077">
    <property type="entry name" value="HTH_ICLR"/>
    <property type="match status" value="1"/>
</dbReference>
<dbReference type="Gene3D" id="1.10.10.10">
    <property type="entry name" value="Winged helix-like DNA-binding domain superfamily/Winged helix DNA-binding domain"/>
    <property type="match status" value="1"/>
</dbReference>
<dbReference type="Proteomes" id="UP000249590">
    <property type="component" value="Unassembled WGS sequence"/>
</dbReference>
<evidence type="ECO:0000256" key="3">
    <source>
        <dbReference type="ARBA" id="ARBA00023163"/>
    </source>
</evidence>
<feature type="region of interest" description="Disordered" evidence="4">
    <location>
        <begin position="32"/>
        <end position="65"/>
    </location>
</feature>
<keyword evidence="8" id="KW-1185">Reference proteome</keyword>
<comment type="caution">
    <text evidence="7">The sequence shown here is derived from an EMBL/GenBank/DDBJ whole genome shotgun (WGS) entry which is preliminary data.</text>
</comment>
<dbReference type="InterPro" id="IPR029016">
    <property type="entry name" value="GAF-like_dom_sf"/>
</dbReference>
<evidence type="ECO:0000313" key="8">
    <source>
        <dbReference type="Proteomes" id="UP000249590"/>
    </source>
</evidence>
<dbReference type="GO" id="GO:0003677">
    <property type="term" value="F:DNA binding"/>
    <property type="evidence" value="ECO:0007669"/>
    <property type="project" value="UniProtKB-KW"/>
</dbReference>
<dbReference type="GO" id="GO:0045892">
    <property type="term" value="P:negative regulation of DNA-templated transcription"/>
    <property type="evidence" value="ECO:0007669"/>
    <property type="project" value="TreeGrafter"/>
</dbReference>
<dbReference type="InterPro" id="IPR005471">
    <property type="entry name" value="Tscrpt_reg_IclR_N"/>
</dbReference>
<dbReference type="InterPro" id="IPR036390">
    <property type="entry name" value="WH_DNA-bd_sf"/>
</dbReference>
<dbReference type="Pfam" id="PF09339">
    <property type="entry name" value="HTH_IclR"/>
    <property type="match status" value="1"/>
</dbReference>
<feature type="domain" description="IclR-ED" evidence="6">
    <location>
        <begin position="128"/>
        <end position="311"/>
    </location>
</feature>
<dbReference type="SMART" id="SM00346">
    <property type="entry name" value="HTH_ICLR"/>
    <property type="match status" value="1"/>
</dbReference>
<dbReference type="EMBL" id="QHHQ01000005">
    <property type="protein sequence ID" value="RAH99170.1"/>
    <property type="molecule type" value="Genomic_DNA"/>
</dbReference>
<feature type="domain" description="HTH iclR-type" evidence="5">
    <location>
        <begin position="65"/>
        <end position="127"/>
    </location>
</feature>
<evidence type="ECO:0000259" key="6">
    <source>
        <dbReference type="PROSITE" id="PS51078"/>
    </source>
</evidence>
<reference evidence="7 8" key="1">
    <citation type="submission" date="2018-05" db="EMBL/GenBank/DDBJ databases">
        <title>Acuticoccus sediminis sp. nov., isolated from deep-sea sediment of Indian Ocean.</title>
        <authorList>
            <person name="Liu X."/>
            <person name="Lai Q."/>
            <person name="Du Y."/>
            <person name="Sun F."/>
            <person name="Zhang X."/>
            <person name="Wang S."/>
            <person name="Shao Z."/>
        </authorList>
    </citation>
    <scope>NUCLEOTIDE SEQUENCE [LARGE SCALE GENOMIC DNA]</scope>
    <source>
        <strain evidence="7 8">PTG4-2</strain>
    </source>
</reference>
<sequence length="321" mass="34662">MMVFSRPAGPRVWRCAPREATRRASAVQLERGRVTTDFNNDTDDDREAAGERGPPEPAKREAAPTGTLARGLAIVDVLLSASQPLTLAEISEAVGLDQSTALRLIRSLEELGQLIRIGDGKRYVCSPKALKPMPILHPLERLRREVAPLINGLATRSGQSVVLVAYLGTNRVVLDVALTQGSLSPYYTAWLKGPFHGSGPGKALLSALDPARRRELLGEEPFRAYTPRTITTYAGLDADLARAKERGFVTIRDEFYLGLSALAAVFRTWNGGIAGAIAVTGHTTDMTDERIAAIGADLVAVTRLIPMQAPSLTLLEPFCAR</sequence>
<evidence type="ECO:0000256" key="4">
    <source>
        <dbReference type="SAM" id="MobiDB-lite"/>
    </source>
</evidence>
<name>A0A8B2NKU1_9HYPH</name>
<feature type="compositionally biased region" description="Basic and acidic residues" evidence="4">
    <location>
        <begin position="47"/>
        <end position="62"/>
    </location>
</feature>
<evidence type="ECO:0000256" key="1">
    <source>
        <dbReference type="ARBA" id="ARBA00023015"/>
    </source>
</evidence>
<dbReference type="Pfam" id="PF01614">
    <property type="entry name" value="IclR_C"/>
    <property type="match status" value="1"/>
</dbReference>
<dbReference type="GO" id="GO:0003700">
    <property type="term" value="F:DNA-binding transcription factor activity"/>
    <property type="evidence" value="ECO:0007669"/>
    <property type="project" value="TreeGrafter"/>
</dbReference>
<dbReference type="PANTHER" id="PTHR30136:SF24">
    <property type="entry name" value="HTH-TYPE TRANSCRIPTIONAL REPRESSOR ALLR"/>
    <property type="match status" value="1"/>
</dbReference>
<dbReference type="CDD" id="cd00090">
    <property type="entry name" value="HTH_ARSR"/>
    <property type="match status" value="1"/>
</dbReference>
<proteinExistence type="predicted"/>
<gene>
    <name evidence="7" type="ORF">DLJ53_21720</name>
</gene>
<keyword evidence="3" id="KW-0804">Transcription</keyword>
<keyword evidence="2" id="KW-0238">DNA-binding</keyword>
<dbReference type="AlphaFoldDB" id="A0A8B2NKU1"/>
<dbReference type="InterPro" id="IPR050707">
    <property type="entry name" value="HTH_MetabolicPath_Reg"/>
</dbReference>
<evidence type="ECO:0000313" key="7">
    <source>
        <dbReference type="EMBL" id="RAH99170.1"/>
    </source>
</evidence>
<dbReference type="InterPro" id="IPR036388">
    <property type="entry name" value="WH-like_DNA-bd_sf"/>
</dbReference>
<dbReference type="InterPro" id="IPR011991">
    <property type="entry name" value="ArsR-like_HTH"/>
</dbReference>
<dbReference type="PROSITE" id="PS51078">
    <property type="entry name" value="ICLR_ED"/>
    <property type="match status" value="1"/>
</dbReference>
<dbReference type="SUPFAM" id="SSF46785">
    <property type="entry name" value="Winged helix' DNA-binding domain"/>
    <property type="match status" value="1"/>
</dbReference>